<organism evidence="8 9">
    <name type="scientific">Hwanghaeella grinnelliae</name>
    <dbReference type="NCBI Taxonomy" id="2500179"/>
    <lineage>
        <taxon>Bacteria</taxon>
        <taxon>Pseudomonadati</taxon>
        <taxon>Pseudomonadota</taxon>
        <taxon>Alphaproteobacteria</taxon>
        <taxon>Rhodospirillales</taxon>
        <taxon>Rhodospirillaceae</taxon>
        <taxon>Hwanghaeella</taxon>
    </lineage>
</organism>
<dbReference type="Proteomes" id="UP000287447">
    <property type="component" value="Unassembled WGS sequence"/>
</dbReference>
<evidence type="ECO:0000256" key="6">
    <source>
        <dbReference type="PROSITE-ProRule" id="PRU00433"/>
    </source>
</evidence>
<dbReference type="GO" id="GO:0046872">
    <property type="term" value="F:metal ion binding"/>
    <property type="evidence" value="ECO:0007669"/>
    <property type="project" value="UniProtKB-KW"/>
</dbReference>
<dbReference type="AlphaFoldDB" id="A0A437QUH3"/>
<dbReference type="InterPro" id="IPR050597">
    <property type="entry name" value="Cytochrome_c_Oxidase_Subunit"/>
</dbReference>
<keyword evidence="3 6" id="KW-0479">Metal-binding</keyword>
<reference evidence="9" key="1">
    <citation type="submission" date="2019-01" db="EMBL/GenBank/DDBJ databases">
        <title>Gri0909 isolated from a small marine red alga.</title>
        <authorList>
            <person name="Kim J."/>
            <person name="Jeong S.E."/>
            <person name="Jeon C.O."/>
        </authorList>
    </citation>
    <scope>NUCLEOTIDE SEQUENCE [LARGE SCALE GENOMIC DNA]</scope>
    <source>
        <strain evidence="9">Gri0909</strain>
    </source>
</reference>
<evidence type="ECO:0000256" key="5">
    <source>
        <dbReference type="ARBA" id="ARBA00023004"/>
    </source>
</evidence>
<dbReference type="PANTHER" id="PTHR33751">
    <property type="entry name" value="CBB3-TYPE CYTOCHROME C OXIDASE SUBUNIT FIXP"/>
    <property type="match status" value="1"/>
</dbReference>
<gene>
    <name evidence="8" type="ORF">EOI86_02365</name>
</gene>
<evidence type="ECO:0000256" key="2">
    <source>
        <dbReference type="ARBA" id="ARBA00022617"/>
    </source>
</evidence>
<dbReference type="InterPro" id="IPR036909">
    <property type="entry name" value="Cyt_c-like_dom_sf"/>
</dbReference>
<proteinExistence type="predicted"/>
<dbReference type="Gene3D" id="1.10.760.10">
    <property type="entry name" value="Cytochrome c-like domain"/>
    <property type="match status" value="1"/>
</dbReference>
<keyword evidence="9" id="KW-1185">Reference proteome</keyword>
<dbReference type="SUPFAM" id="SSF46626">
    <property type="entry name" value="Cytochrome c"/>
    <property type="match status" value="1"/>
</dbReference>
<evidence type="ECO:0000259" key="7">
    <source>
        <dbReference type="PROSITE" id="PS51007"/>
    </source>
</evidence>
<comment type="caution">
    <text evidence="8">The sequence shown here is derived from an EMBL/GenBank/DDBJ whole genome shotgun (WGS) entry which is preliminary data.</text>
</comment>
<dbReference type="RefSeq" id="WP_127763539.1">
    <property type="nucleotide sequence ID" value="NZ_SADE01000001.1"/>
</dbReference>
<evidence type="ECO:0000256" key="4">
    <source>
        <dbReference type="ARBA" id="ARBA00022982"/>
    </source>
</evidence>
<evidence type="ECO:0000256" key="3">
    <source>
        <dbReference type="ARBA" id="ARBA00022723"/>
    </source>
</evidence>
<keyword evidence="2 6" id="KW-0349">Heme</keyword>
<evidence type="ECO:0000256" key="1">
    <source>
        <dbReference type="ARBA" id="ARBA00022448"/>
    </source>
</evidence>
<protein>
    <submittedName>
        <fullName evidence="8">C-type cytochrome</fullName>
    </submittedName>
</protein>
<keyword evidence="4" id="KW-0249">Electron transport</keyword>
<dbReference type="OrthoDB" id="9805828at2"/>
<evidence type="ECO:0000313" key="8">
    <source>
        <dbReference type="EMBL" id="RVU38167.1"/>
    </source>
</evidence>
<evidence type="ECO:0000313" key="9">
    <source>
        <dbReference type="Proteomes" id="UP000287447"/>
    </source>
</evidence>
<sequence>METQNVLNVSAQRTRVGLPLSAVVLAFIVPAISPLDRPACAADLEYGAYLASECTTCHRADGEFEGIPAIVGWDEQHFVDALKAYLGTDRENPTMRTIVKRLTEKDMEALAAYFRSLAK</sequence>
<dbReference type="PROSITE" id="PS51007">
    <property type="entry name" value="CYTC"/>
    <property type="match status" value="1"/>
</dbReference>
<dbReference type="GO" id="GO:0020037">
    <property type="term" value="F:heme binding"/>
    <property type="evidence" value="ECO:0007669"/>
    <property type="project" value="InterPro"/>
</dbReference>
<accession>A0A437QUH3</accession>
<dbReference type="InterPro" id="IPR009056">
    <property type="entry name" value="Cyt_c-like_dom"/>
</dbReference>
<dbReference type="EMBL" id="SADE01000001">
    <property type="protein sequence ID" value="RVU38167.1"/>
    <property type="molecule type" value="Genomic_DNA"/>
</dbReference>
<dbReference type="GO" id="GO:0009055">
    <property type="term" value="F:electron transfer activity"/>
    <property type="evidence" value="ECO:0007669"/>
    <property type="project" value="InterPro"/>
</dbReference>
<dbReference type="PANTHER" id="PTHR33751:SF9">
    <property type="entry name" value="CYTOCHROME C4"/>
    <property type="match status" value="1"/>
</dbReference>
<keyword evidence="1" id="KW-0813">Transport</keyword>
<feature type="domain" description="Cytochrome c" evidence="7">
    <location>
        <begin position="42"/>
        <end position="118"/>
    </location>
</feature>
<keyword evidence="5 6" id="KW-0408">Iron</keyword>
<name>A0A437QUH3_9PROT</name>
<dbReference type="Pfam" id="PF00034">
    <property type="entry name" value="Cytochrom_C"/>
    <property type="match status" value="1"/>
</dbReference>